<keyword evidence="3" id="KW-1185">Reference proteome</keyword>
<dbReference type="OrthoDB" id="2953881at2759"/>
<dbReference type="AlphaFoldDB" id="A0A8H6YVY3"/>
<protein>
    <submittedName>
        <fullName evidence="2">Uncharacterized protein</fullName>
    </submittedName>
</protein>
<reference evidence="2" key="1">
    <citation type="submission" date="2020-05" db="EMBL/GenBank/DDBJ databases">
        <title>Mycena genomes resolve the evolution of fungal bioluminescence.</title>
        <authorList>
            <person name="Tsai I.J."/>
        </authorList>
    </citation>
    <scope>NUCLEOTIDE SEQUENCE</scope>
    <source>
        <strain evidence="2">CCC161011</strain>
    </source>
</reference>
<name>A0A8H6YVY3_9AGAR</name>
<sequence length="450" mass="50248">MASSYFPIPYLSSSPSSASTPMRLLVPMPIPRTPNAPMCVFLRSRLRACEQKLLFYGSLDKDRRTSEQELIEFCRAQSAKSSYHDKLEIERYLRDFQFITTPLVKQGEITVQQRDFYFVSGIPTSLKDWFISRVPESQRTCSSPIPLTDSLGILYERFDPDSLLLEPWNKPEAPIPQPPKPILKTTTPCKGGKVIVKKIWPHPVIQVGAINTPPVPDKDVEESHVSYARAVSAEPHSRGPSRPTPTQPDIVIRLDLDPSDAARDAASRVHPARIFAAIHSAISPSKRLFAGVRWTRNWNLVVQVEPGTGTTAFMIDKYASQIWDSIRHVLGFPEGHPSPIFETGDSWHSVVFHNLPALPRRELYTLQRLQESLETGGFHGVVKACSIMCTDDELTRRGQNGIPVSMRVTVTTKEAAQELIDGGGMVLGGRYRATPYIPRSCSPRADSVPL</sequence>
<feature type="region of interest" description="Disordered" evidence="1">
    <location>
        <begin position="230"/>
        <end position="249"/>
    </location>
</feature>
<gene>
    <name evidence="2" type="ORF">MVEN_00498400</name>
</gene>
<proteinExistence type="predicted"/>
<evidence type="ECO:0000313" key="3">
    <source>
        <dbReference type="Proteomes" id="UP000620124"/>
    </source>
</evidence>
<dbReference type="EMBL" id="JACAZI010000003">
    <property type="protein sequence ID" value="KAF7366212.1"/>
    <property type="molecule type" value="Genomic_DNA"/>
</dbReference>
<evidence type="ECO:0000256" key="1">
    <source>
        <dbReference type="SAM" id="MobiDB-lite"/>
    </source>
</evidence>
<comment type="caution">
    <text evidence="2">The sequence shown here is derived from an EMBL/GenBank/DDBJ whole genome shotgun (WGS) entry which is preliminary data.</text>
</comment>
<evidence type="ECO:0000313" key="2">
    <source>
        <dbReference type="EMBL" id="KAF7366212.1"/>
    </source>
</evidence>
<accession>A0A8H6YVY3</accession>
<organism evidence="2 3">
    <name type="scientific">Mycena venus</name>
    <dbReference type="NCBI Taxonomy" id="2733690"/>
    <lineage>
        <taxon>Eukaryota</taxon>
        <taxon>Fungi</taxon>
        <taxon>Dikarya</taxon>
        <taxon>Basidiomycota</taxon>
        <taxon>Agaricomycotina</taxon>
        <taxon>Agaricomycetes</taxon>
        <taxon>Agaricomycetidae</taxon>
        <taxon>Agaricales</taxon>
        <taxon>Marasmiineae</taxon>
        <taxon>Mycenaceae</taxon>
        <taxon>Mycena</taxon>
    </lineage>
</organism>
<dbReference type="Proteomes" id="UP000620124">
    <property type="component" value="Unassembled WGS sequence"/>
</dbReference>